<dbReference type="Pfam" id="PF00440">
    <property type="entry name" value="TetR_N"/>
    <property type="match status" value="1"/>
</dbReference>
<reference evidence="7 8" key="1">
    <citation type="submission" date="2011-04" db="EMBL/GenBank/DDBJ databases">
        <title>Complete sequence of Cellulomonas fimi ATCC 484.</title>
        <authorList>
            <consortium name="US DOE Joint Genome Institute"/>
            <person name="Lucas S."/>
            <person name="Han J."/>
            <person name="Lapidus A."/>
            <person name="Cheng J.-F."/>
            <person name="Goodwin L."/>
            <person name="Pitluck S."/>
            <person name="Peters L."/>
            <person name="Chertkov O."/>
            <person name="Detter J.C."/>
            <person name="Han C."/>
            <person name="Tapia R."/>
            <person name="Land M."/>
            <person name="Hauser L."/>
            <person name="Kyrpides N."/>
            <person name="Ivanova N."/>
            <person name="Ovchinnikova G."/>
            <person name="Pagani I."/>
            <person name="Mead D."/>
            <person name="Brumm P."/>
            <person name="Woyke T."/>
        </authorList>
    </citation>
    <scope>NUCLEOTIDE SEQUENCE [LARGE SCALE GENOMIC DNA]</scope>
    <source>
        <strain evidence="8">ATCC 484 / DSM 20113 / JCM 1341 / NBRC 15513 / NCIMB 8980 / NCTC 7547</strain>
    </source>
</reference>
<dbReference type="InterPro" id="IPR001647">
    <property type="entry name" value="HTH_TetR"/>
</dbReference>
<dbReference type="GO" id="GO:0000976">
    <property type="term" value="F:transcription cis-regulatory region binding"/>
    <property type="evidence" value="ECO:0007669"/>
    <property type="project" value="TreeGrafter"/>
</dbReference>
<feature type="region of interest" description="Disordered" evidence="5">
    <location>
        <begin position="241"/>
        <end position="260"/>
    </location>
</feature>
<dbReference type="PANTHER" id="PTHR30055:SF238">
    <property type="entry name" value="MYCOFACTOCIN BIOSYNTHESIS TRANSCRIPTIONAL REGULATOR MFTR-RELATED"/>
    <property type="match status" value="1"/>
</dbReference>
<name>F4H6J0_CELFA</name>
<protein>
    <submittedName>
        <fullName evidence="7">Regulatory protein TetR</fullName>
    </submittedName>
</protein>
<feature type="DNA-binding region" description="H-T-H motif" evidence="4">
    <location>
        <begin position="73"/>
        <end position="92"/>
    </location>
</feature>
<accession>F4H6J0</accession>
<evidence type="ECO:0000256" key="4">
    <source>
        <dbReference type="PROSITE-ProRule" id="PRU00335"/>
    </source>
</evidence>
<keyword evidence="3" id="KW-0804">Transcription</keyword>
<evidence type="ECO:0000256" key="5">
    <source>
        <dbReference type="SAM" id="MobiDB-lite"/>
    </source>
</evidence>
<organism evidence="7 8">
    <name type="scientific">Cellulomonas fimi (strain ATCC 484 / DSM 20113 / JCM 1341 / CCUG 24087 / LMG 16345 / NBRC 15513 / NCIMB 8980 / NCTC 7547 / NRS-133)</name>
    <dbReference type="NCBI Taxonomy" id="590998"/>
    <lineage>
        <taxon>Bacteria</taxon>
        <taxon>Bacillati</taxon>
        <taxon>Actinomycetota</taxon>
        <taxon>Actinomycetes</taxon>
        <taxon>Micrococcales</taxon>
        <taxon>Cellulomonadaceae</taxon>
        <taxon>Cellulomonas</taxon>
    </lineage>
</organism>
<dbReference type="PROSITE" id="PS01081">
    <property type="entry name" value="HTH_TETR_1"/>
    <property type="match status" value="1"/>
</dbReference>
<keyword evidence="8" id="KW-1185">Reference proteome</keyword>
<evidence type="ECO:0000256" key="1">
    <source>
        <dbReference type="ARBA" id="ARBA00023015"/>
    </source>
</evidence>
<keyword evidence="1" id="KW-0805">Transcription regulation</keyword>
<feature type="domain" description="HTH tetR-type" evidence="6">
    <location>
        <begin position="50"/>
        <end position="110"/>
    </location>
</feature>
<dbReference type="HOGENOM" id="CLU_069356_2_3_11"/>
<evidence type="ECO:0000259" key="6">
    <source>
        <dbReference type="PROSITE" id="PS50977"/>
    </source>
</evidence>
<evidence type="ECO:0000256" key="2">
    <source>
        <dbReference type="ARBA" id="ARBA00023125"/>
    </source>
</evidence>
<dbReference type="InterPro" id="IPR009057">
    <property type="entry name" value="Homeodomain-like_sf"/>
</dbReference>
<dbReference type="eggNOG" id="COG1309">
    <property type="taxonomic scope" value="Bacteria"/>
</dbReference>
<sequence length="260" mass="27808">MDCKVAVGVKLHTMQEVASTPAVAEGVPAQEPPTIAELVGALGLRERKKRARRDALIDATHRLVDRDGLDAVTVEAICEAAGVSVRTFFNYFETKDDAVLGHATYPIDPVLEDEFAAGGPTGHLLTDVEHLVASLLEAAPSARARMAKGLEIAAREPRLLARHLAWLDKHKGLLMTLVARRLGDDPVHPPETVASLALFLTHASFVRWEARGGTGEVRDHLHDVLGELRALLADDTTTARDAAAARDADPARDAGPARGG</sequence>
<gene>
    <name evidence="7" type="ordered locus">Celf_1488</name>
</gene>
<keyword evidence="2 4" id="KW-0238">DNA-binding</keyword>
<dbReference type="GO" id="GO:0003700">
    <property type="term" value="F:DNA-binding transcription factor activity"/>
    <property type="evidence" value="ECO:0007669"/>
    <property type="project" value="TreeGrafter"/>
</dbReference>
<dbReference type="STRING" id="590998.Celf_1488"/>
<dbReference type="InterPro" id="IPR023772">
    <property type="entry name" value="DNA-bd_HTH_TetR-type_CS"/>
</dbReference>
<dbReference type="PANTHER" id="PTHR30055">
    <property type="entry name" value="HTH-TYPE TRANSCRIPTIONAL REGULATOR RUTR"/>
    <property type="match status" value="1"/>
</dbReference>
<dbReference type="SUPFAM" id="SSF46689">
    <property type="entry name" value="Homeodomain-like"/>
    <property type="match status" value="1"/>
</dbReference>
<dbReference type="Gene3D" id="1.10.357.10">
    <property type="entry name" value="Tetracycline Repressor, domain 2"/>
    <property type="match status" value="1"/>
</dbReference>
<proteinExistence type="predicted"/>
<evidence type="ECO:0000256" key="3">
    <source>
        <dbReference type="ARBA" id="ARBA00023163"/>
    </source>
</evidence>
<dbReference type="InterPro" id="IPR050109">
    <property type="entry name" value="HTH-type_TetR-like_transc_reg"/>
</dbReference>
<dbReference type="Proteomes" id="UP000008460">
    <property type="component" value="Chromosome"/>
</dbReference>
<dbReference type="EMBL" id="CP002666">
    <property type="protein sequence ID" value="AEE45623.1"/>
    <property type="molecule type" value="Genomic_DNA"/>
</dbReference>
<evidence type="ECO:0000313" key="8">
    <source>
        <dbReference type="Proteomes" id="UP000008460"/>
    </source>
</evidence>
<dbReference type="PROSITE" id="PS50977">
    <property type="entry name" value="HTH_TETR_2"/>
    <property type="match status" value="1"/>
</dbReference>
<evidence type="ECO:0000313" key="7">
    <source>
        <dbReference type="EMBL" id="AEE45623.1"/>
    </source>
</evidence>
<dbReference type="KEGG" id="cfi:Celf_1488"/>
<dbReference type="Gene3D" id="1.10.10.60">
    <property type="entry name" value="Homeodomain-like"/>
    <property type="match status" value="1"/>
</dbReference>
<dbReference type="AlphaFoldDB" id="F4H6J0"/>
<feature type="compositionally biased region" description="Basic and acidic residues" evidence="5">
    <location>
        <begin position="243"/>
        <end position="252"/>
    </location>
</feature>